<evidence type="ECO:0000313" key="13">
    <source>
        <dbReference type="Proteomes" id="UP000001514"/>
    </source>
</evidence>
<evidence type="ECO:0000313" key="12">
    <source>
        <dbReference type="EMBL" id="EFJ34797.1"/>
    </source>
</evidence>
<protein>
    <submittedName>
        <fullName evidence="12">Uncharacterized protein WRKY_22</fullName>
    </submittedName>
</protein>
<dbReference type="InParanoid" id="D8QZG4"/>
<evidence type="ECO:0000259" key="11">
    <source>
        <dbReference type="PROSITE" id="PS50811"/>
    </source>
</evidence>
<name>D8QZG4_SELML</name>
<dbReference type="AlphaFoldDB" id="D8QZG4"/>
<feature type="region of interest" description="Disordered" evidence="10">
    <location>
        <begin position="92"/>
        <end position="125"/>
    </location>
</feature>
<feature type="non-terminal residue" evidence="12">
    <location>
        <position position="259"/>
    </location>
</feature>
<evidence type="ECO:0000256" key="6">
    <source>
        <dbReference type="ARBA" id="ARBA00023125"/>
    </source>
</evidence>
<keyword evidence="4" id="KW-0862">Zinc</keyword>
<dbReference type="FunFam" id="2.20.25.80:FF:000006">
    <property type="entry name" value="WRKY transcription factor"/>
    <property type="match status" value="1"/>
</dbReference>
<sequence>ERPSEDGFNWRKYGQKQVKGSEFPRSYYKCTHPSCPVKKKVERSYDGQVTEIVYKGEHCHAKPQLSRRSACSIYNNSVSAMSSTAGAAVIPDDAAGEDQPRSGATPPPVAAGYEHLSPCSSLDDEKFGEDVYDDEESESKKRRMDGSNQVTAIQRTIREPRVVVQTLSEIDILDDGYRWRKYGQKVVKGNPHPRYYYKCSSSGCAVRKHVERASNDPKSVITTYEGKHNHDVPAPKHAAAANNISANNSSTTTTNNGSN</sequence>
<dbReference type="InterPro" id="IPR003657">
    <property type="entry name" value="WRKY_dom"/>
</dbReference>
<evidence type="ECO:0000256" key="5">
    <source>
        <dbReference type="ARBA" id="ARBA00023015"/>
    </source>
</evidence>
<evidence type="ECO:0000256" key="9">
    <source>
        <dbReference type="ARBA" id="ARBA00061157"/>
    </source>
</evidence>
<evidence type="ECO:0000256" key="3">
    <source>
        <dbReference type="ARBA" id="ARBA00022737"/>
    </source>
</evidence>
<comment type="subcellular location">
    <subcellularLocation>
        <location evidence="1">Nucleus</location>
    </subcellularLocation>
</comment>
<dbReference type="SUPFAM" id="SSF118290">
    <property type="entry name" value="WRKY DNA-binding domain"/>
    <property type="match status" value="2"/>
</dbReference>
<feature type="region of interest" description="Disordered" evidence="10">
    <location>
        <begin position="221"/>
        <end position="259"/>
    </location>
</feature>
<evidence type="ECO:0000256" key="4">
    <source>
        <dbReference type="ARBA" id="ARBA00022833"/>
    </source>
</evidence>
<keyword evidence="8" id="KW-0539">Nucleus</keyword>
<dbReference type="PANTHER" id="PTHR31221">
    <property type="entry name" value="WRKY TRANSCRIPTION FACTOR PROTEIN 1-RELATED"/>
    <property type="match status" value="1"/>
</dbReference>
<dbReference type="InterPro" id="IPR036576">
    <property type="entry name" value="WRKY_dom_sf"/>
</dbReference>
<feature type="compositionally biased region" description="Basic and acidic residues" evidence="10">
    <location>
        <begin position="225"/>
        <end position="234"/>
    </location>
</feature>
<dbReference type="HOGENOM" id="CLU_012086_6_1_1"/>
<accession>D8QZG4</accession>
<feature type="compositionally biased region" description="Low complexity" evidence="10">
    <location>
        <begin position="238"/>
        <end position="259"/>
    </location>
</feature>
<keyword evidence="7" id="KW-0804">Transcription</keyword>
<dbReference type="GO" id="GO:0000976">
    <property type="term" value="F:transcription cis-regulatory region binding"/>
    <property type="evidence" value="ECO:0000318"/>
    <property type="project" value="GO_Central"/>
</dbReference>
<dbReference type="KEGG" id="smo:SELMODRAFT_24407"/>
<keyword evidence="2" id="KW-0479">Metal-binding</keyword>
<feature type="non-terminal residue" evidence="12">
    <location>
        <position position="1"/>
    </location>
</feature>
<dbReference type="eggNOG" id="ENOG502QTWW">
    <property type="taxonomic scope" value="Eukaryota"/>
</dbReference>
<dbReference type="InterPro" id="IPR044810">
    <property type="entry name" value="WRKY_plant"/>
</dbReference>
<dbReference type="GO" id="GO:0005634">
    <property type="term" value="C:nucleus"/>
    <property type="evidence" value="ECO:0000318"/>
    <property type="project" value="GO_Central"/>
</dbReference>
<dbReference type="Proteomes" id="UP000001514">
    <property type="component" value="Unassembled WGS sequence"/>
</dbReference>
<dbReference type="STRING" id="88036.D8QZG4"/>
<comment type="similarity">
    <text evidence="9">Belongs to the WRKY group I family.</text>
</comment>
<evidence type="ECO:0000256" key="7">
    <source>
        <dbReference type="ARBA" id="ARBA00023163"/>
    </source>
</evidence>
<feature type="domain" description="WRKY" evidence="11">
    <location>
        <begin position="1"/>
        <end position="63"/>
    </location>
</feature>
<dbReference type="PANTHER" id="PTHR31221:SF193">
    <property type="entry name" value="WRKY TRANSCRIPTION FACTOR PROTEIN 1-RELATED"/>
    <property type="match status" value="1"/>
</dbReference>
<dbReference type="Gene3D" id="2.20.25.80">
    <property type="entry name" value="WRKY domain"/>
    <property type="match status" value="2"/>
</dbReference>
<feature type="domain" description="WRKY" evidence="11">
    <location>
        <begin position="168"/>
        <end position="233"/>
    </location>
</feature>
<keyword evidence="13" id="KW-1185">Reference proteome</keyword>
<keyword evidence="3" id="KW-0677">Repeat</keyword>
<evidence type="ECO:0000256" key="10">
    <source>
        <dbReference type="SAM" id="MobiDB-lite"/>
    </source>
</evidence>
<dbReference type="GO" id="GO:0046872">
    <property type="term" value="F:metal ion binding"/>
    <property type="evidence" value="ECO:0007669"/>
    <property type="project" value="UniProtKB-KW"/>
</dbReference>
<evidence type="ECO:0000256" key="2">
    <source>
        <dbReference type="ARBA" id="ARBA00022723"/>
    </source>
</evidence>
<dbReference type="Gramene" id="EFJ34797">
    <property type="protein sequence ID" value="EFJ34797"/>
    <property type="gene ID" value="SELMODRAFT_24407"/>
</dbReference>
<keyword evidence="5" id="KW-0805">Transcription regulation</keyword>
<dbReference type="SMART" id="SM00774">
    <property type="entry name" value="WRKY"/>
    <property type="match status" value="2"/>
</dbReference>
<dbReference type="GO" id="GO:0006355">
    <property type="term" value="P:regulation of DNA-templated transcription"/>
    <property type="evidence" value="ECO:0000318"/>
    <property type="project" value="GO_Central"/>
</dbReference>
<dbReference type="OMA" id="GEHCHAK"/>
<dbReference type="PROSITE" id="PS50811">
    <property type="entry name" value="WRKY"/>
    <property type="match status" value="2"/>
</dbReference>
<dbReference type="GO" id="GO:0003700">
    <property type="term" value="F:DNA-binding transcription factor activity"/>
    <property type="evidence" value="ECO:0000318"/>
    <property type="project" value="GO_Central"/>
</dbReference>
<organism evidence="13">
    <name type="scientific">Selaginella moellendorffii</name>
    <name type="common">Spikemoss</name>
    <dbReference type="NCBI Taxonomy" id="88036"/>
    <lineage>
        <taxon>Eukaryota</taxon>
        <taxon>Viridiplantae</taxon>
        <taxon>Streptophyta</taxon>
        <taxon>Embryophyta</taxon>
        <taxon>Tracheophyta</taxon>
        <taxon>Lycopodiopsida</taxon>
        <taxon>Selaginellales</taxon>
        <taxon>Selaginellaceae</taxon>
        <taxon>Selaginella</taxon>
    </lineage>
</organism>
<proteinExistence type="inferred from homology"/>
<dbReference type="FunFam" id="2.20.25.80:FF:000003">
    <property type="entry name" value="WRKY transcription factor 57"/>
    <property type="match status" value="1"/>
</dbReference>
<dbReference type="EMBL" id="GL377569">
    <property type="protein sequence ID" value="EFJ34797.1"/>
    <property type="molecule type" value="Genomic_DNA"/>
</dbReference>
<keyword evidence="6" id="KW-0238">DNA-binding</keyword>
<reference evidence="12 13" key="1">
    <citation type="journal article" date="2011" name="Science">
        <title>The Selaginella genome identifies genetic changes associated with the evolution of vascular plants.</title>
        <authorList>
            <person name="Banks J.A."/>
            <person name="Nishiyama T."/>
            <person name="Hasebe M."/>
            <person name="Bowman J.L."/>
            <person name="Gribskov M."/>
            <person name="dePamphilis C."/>
            <person name="Albert V.A."/>
            <person name="Aono N."/>
            <person name="Aoyama T."/>
            <person name="Ambrose B.A."/>
            <person name="Ashton N.W."/>
            <person name="Axtell M.J."/>
            <person name="Barker E."/>
            <person name="Barker M.S."/>
            <person name="Bennetzen J.L."/>
            <person name="Bonawitz N.D."/>
            <person name="Chapple C."/>
            <person name="Cheng C."/>
            <person name="Correa L.G."/>
            <person name="Dacre M."/>
            <person name="DeBarry J."/>
            <person name="Dreyer I."/>
            <person name="Elias M."/>
            <person name="Engstrom E.M."/>
            <person name="Estelle M."/>
            <person name="Feng L."/>
            <person name="Finet C."/>
            <person name="Floyd S.K."/>
            <person name="Frommer W.B."/>
            <person name="Fujita T."/>
            <person name="Gramzow L."/>
            <person name="Gutensohn M."/>
            <person name="Harholt J."/>
            <person name="Hattori M."/>
            <person name="Heyl A."/>
            <person name="Hirai T."/>
            <person name="Hiwatashi Y."/>
            <person name="Ishikawa M."/>
            <person name="Iwata M."/>
            <person name="Karol K.G."/>
            <person name="Koehler B."/>
            <person name="Kolukisaoglu U."/>
            <person name="Kubo M."/>
            <person name="Kurata T."/>
            <person name="Lalonde S."/>
            <person name="Li K."/>
            <person name="Li Y."/>
            <person name="Litt A."/>
            <person name="Lyons E."/>
            <person name="Manning G."/>
            <person name="Maruyama T."/>
            <person name="Michael T.P."/>
            <person name="Mikami K."/>
            <person name="Miyazaki S."/>
            <person name="Morinaga S."/>
            <person name="Murata T."/>
            <person name="Mueller-Roeber B."/>
            <person name="Nelson D.R."/>
            <person name="Obara M."/>
            <person name="Oguri Y."/>
            <person name="Olmstead R.G."/>
            <person name="Onodera N."/>
            <person name="Petersen B.L."/>
            <person name="Pils B."/>
            <person name="Prigge M."/>
            <person name="Rensing S.A."/>
            <person name="Riano-Pachon D.M."/>
            <person name="Roberts A.W."/>
            <person name="Sato Y."/>
            <person name="Scheller H.V."/>
            <person name="Schulz B."/>
            <person name="Schulz C."/>
            <person name="Shakirov E.V."/>
            <person name="Shibagaki N."/>
            <person name="Shinohara N."/>
            <person name="Shippen D.E."/>
            <person name="Soerensen I."/>
            <person name="Sotooka R."/>
            <person name="Sugimoto N."/>
            <person name="Sugita M."/>
            <person name="Sumikawa N."/>
            <person name="Tanurdzic M."/>
            <person name="Theissen G."/>
            <person name="Ulvskov P."/>
            <person name="Wakazuki S."/>
            <person name="Weng J.K."/>
            <person name="Willats W.W."/>
            <person name="Wipf D."/>
            <person name="Wolf P.G."/>
            <person name="Yang L."/>
            <person name="Zimmer A.D."/>
            <person name="Zhu Q."/>
            <person name="Mitros T."/>
            <person name="Hellsten U."/>
            <person name="Loque D."/>
            <person name="Otillar R."/>
            <person name="Salamov A."/>
            <person name="Schmutz J."/>
            <person name="Shapiro H."/>
            <person name="Lindquist E."/>
            <person name="Lucas S."/>
            <person name="Rokhsar D."/>
            <person name="Grigoriev I.V."/>
        </authorList>
    </citation>
    <scope>NUCLEOTIDE SEQUENCE [LARGE SCALE GENOMIC DNA]</scope>
</reference>
<dbReference type="Pfam" id="PF03106">
    <property type="entry name" value="WRKY"/>
    <property type="match status" value="2"/>
</dbReference>
<gene>
    <name evidence="12" type="primary">WRKY_22</name>
    <name evidence="12" type="ORF">SELMODRAFT_24407</name>
</gene>
<dbReference type="SMR" id="D8QZG4"/>
<evidence type="ECO:0000256" key="1">
    <source>
        <dbReference type="ARBA" id="ARBA00004123"/>
    </source>
</evidence>
<evidence type="ECO:0000256" key="8">
    <source>
        <dbReference type="ARBA" id="ARBA00023242"/>
    </source>
</evidence>